<feature type="compositionally biased region" description="Basic and acidic residues" evidence="1">
    <location>
        <begin position="1664"/>
        <end position="1677"/>
    </location>
</feature>
<evidence type="ECO:0000313" key="3">
    <source>
        <dbReference type="Proteomes" id="UP001567538"/>
    </source>
</evidence>
<protein>
    <submittedName>
        <fullName evidence="2">Protein virilizer isoform X1</fullName>
    </submittedName>
</protein>
<feature type="compositionally biased region" description="Pro residues" evidence="1">
    <location>
        <begin position="2056"/>
        <end position="2069"/>
    </location>
</feature>
<feature type="compositionally biased region" description="Polar residues" evidence="1">
    <location>
        <begin position="1874"/>
        <end position="1905"/>
    </location>
</feature>
<reference evidence="2 3" key="1">
    <citation type="submission" date="2024-06" db="EMBL/GenBank/DDBJ databases">
        <title>A chromosome level genome sequence of Diviner's sage (Salvia divinorum).</title>
        <authorList>
            <person name="Ford S.A."/>
            <person name="Ro D.-K."/>
            <person name="Ness R.W."/>
            <person name="Phillips M.A."/>
        </authorList>
    </citation>
    <scope>NUCLEOTIDE SEQUENCE [LARGE SCALE GENOMIC DNA]</scope>
    <source>
        <strain evidence="2">SAF-2024a</strain>
        <tissue evidence="2">Leaf</tissue>
    </source>
</reference>
<dbReference type="Proteomes" id="UP001567538">
    <property type="component" value="Unassembled WGS sequence"/>
</dbReference>
<evidence type="ECO:0000256" key="1">
    <source>
        <dbReference type="SAM" id="MobiDB-lite"/>
    </source>
</evidence>
<feature type="region of interest" description="Disordered" evidence="1">
    <location>
        <begin position="1826"/>
        <end position="1985"/>
    </location>
</feature>
<dbReference type="EMBL" id="JBEAFC010000008">
    <property type="protein sequence ID" value="KAL1545650.1"/>
    <property type="molecule type" value="Genomic_DNA"/>
</dbReference>
<evidence type="ECO:0000313" key="2">
    <source>
        <dbReference type="EMBL" id="KAL1545650.1"/>
    </source>
</evidence>
<feature type="compositionally biased region" description="Pro residues" evidence="1">
    <location>
        <begin position="1862"/>
        <end position="1873"/>
    </location>
</feature>
<feature type="region of interest" description="Disordered" evidence="1">
    <location>
        <begin position="2049"/>
        <end position="2080"/>
    </location>
</feature>
<feature type="region of interest" description="Disordered" evidence="1">
    <location>
        <begin position="1533"/>
        <end position="1592"/>
    </location>
</feature>
<comment type="caution">
    <text evidence="2">The sequence shown here is derived from an EMBL/GenBank/DDBJ whole genome shotgun (WGS) entry which is preliminary data.</text>
</comment>
<feature type="compositionally biased region" description="Pro residues" evidence="1">
    <location>
        <begin position="1944"/>
        <end position="1957"/>
    </location>
</feature>
<keyword evidence="3" id="KW-1185">Reference proteome</keyword>
<dbReference type="InterPro" id="IPR026736">
    <property type="entry name" value="Virilizer"/>
</dbReference>
<organism evidence="2 3">
    <name type="scientific">Salvia divinorum</name>
    <name type="common">Maria pastora</name>
    <name type="synonym">Diviner's sage</name>
    <dbReference type="NCBI Taxonomy" id="28513"/>
    <lineage>
        <taxon>Eukaryota</taxon>
        <taxon>Viridiplantae</taxon>
        <taxon>Streptophyta</taxon>
        <taxon>Embryophyta</taxon>
        <taxon>Tracheophyta</taxon>
        <taxon>Spermatophyta</taxon>
        <taxon>Magnoliopsida</taxon>
        <taxon>eudicotyledons</taxon>
        <taxon>Gunneridae</taxon>
        <taxon>Pentapetalae</taxon>
        <taxon>asterids</taxon>
        <taxon>lamiids</taxon>
        <taxon>Lamiales</taxon>
        <taxon>Lamiaceae</taxon>
        <taxon>Nepetoideae</taxon>
        <taxon>Mentheae</taxon>
        <taxon>Salviinae</taxon>
        <taxon>Salvia</taxon>
        <taxon>Salvia subgen. Calosphace</taxon>
    </lineage>
</organism>
<accession>A0ABD1GNF6</accession>
<proteinExistence type="predicted"/>
<dbReference type="PANTHER" id="PTHR23185:SF0">
    <property type="entry name" value="PROTEIN VIRILIZER HOMOLOG"/>
    <property type="match status" value="1"/>
</dbReference>
<sequence>MGRPDPGVLYAHTFAHPHLDEYVDEVIFSEPVIISACEFLEQNASSICPALKLMGATSPPSFALEVFVQCEGEARFRRLCLPCLYSHSSSTVLEVEAVVSNHLVVRGSYRSLSMVIYGNTAEDLGQFNIGVDLDSSLTDTISTVEGNLEDLPPAFHSTMLTIEELVSPLKILSQTAVKSDIPLELRKFLLLVFRILDSQNVGLAAADNVISSLLSVTSTYRITCSSHNNIEQNQLGFDGVRSGGDTNQTLSEAEKELLDLYKMIQNESRDPSAEASGECLFLESEEGSTSKELMDTLQRHFDFCSSTHNVGYKYLSQNKNAILWSIVALLLCSARESCFHFVNSGGMKQLVHILTHRIHNSTSLTLLLLGVIEQATMHSVGCEAFLGWWPREDENIPAGTSDGYNQLLNLLLNNQRHDVASLATSVLQRIRFYEVACRYECAVLSVLRGIPTDGRVTNYTSDLLVIAKVQLKKLLNLMKLSGPVEDPSPMAAASRSLILGDAGSLAYKATSSLINLSSCGFLNFDIDSHLLSILKERGFLPLAAALLSSSPLRSETGDAMHLFLDVVLNVEAIILSLLFCRSGVDFLLRDQEVSLIVIHALRGIHGVQNGDFISLRYASILLSRGFFVRPRDAGMIVEIHMRAVIAVDRLCKLTPNTEEFLWVLWDLCRLSRSECGRQALLVLVNFPEAFKVLITALHSGRELEPVSPNTGVSPLNLAIFYSTAEILEVVVTDSTATSLTSWIDHAKEMHAALHSSSPGSNKKDAPARLLEWIDAGVVYHKKGAIGLLRYAAVLASGGDVHMASDSVLASDMMDVDNVVGDSSTNSDGNIVDNLLGKRITEKDFPGVILRDTSIAQLTTAFRILAFISENSVAATALYNEGAVMVVHAVMINCKLMLERSSNIYDYLVDEGAEGNSTSDLLIERNREKSMFDLLIPSLVLLINLLQVLQGSKEQHRNTKLMNVLLQLHREVSPKLAACGAELYSSCPEVVLGFGAVCHLIASALACWPVYSWSPGLFRFVLDSLHATSLLALGPKETCSLLCLLNDLLPDESYWLWKNGMPILSPLRAMAVGTLLGPPKEKQVNWYLRPGNTEKLIAQLSPQLLKLGDIILHCAASISVIVQEVLRVFVIRIACLNIDYASQLVKPIVSWISHRLSEQSVLSDVDAYKVNRLLKFLGILLEHPNAKPLLLKEGGFQMLTEVLERCIGGANFDVKQFPGNIDLAKYEFSVLSWCIPVFQCLSLISDGRTSLQHPGVHERNTPYCFTVEECSTFWIYILRFCTVLPVATELLTCLSAFKEMASSAEGRNALLSIVKHAMPSAIEDSENQIKHESNTRCGIIYATELKENPPLLCCWSTLLKSIDSKDVPAAQVASAIYTLASVALGFCIDGESLNRERVSVIKFLFGVRGISLEDFAEENLKQIEELINLLEAEASYKSASENHPLPHKIKEIASLLMLLLQKSSGTEETDAEIACRCTSLLTPPVPSRVHRFADRSMELIEDYGLDEFGTMFSWECPENMRNRITQTGLSTKRKISSLEGPNRHGRGENSVVEAASQSTFSRGMVPVTTPPAPTRRDTFRQRKPNTSRPPSMHVDDYVARERNADGTNSSNVIAVPRIGSASGRPPSVHVDVFMARQRERQNVAGVAVNEVATLAKMTAPDDNLDGDKSNKPRQLKSDLEDDLQGIDIVFDAEEAEPDDKLPFPQPDDNLPQPASVIEPHSPPHSIVEETESDVNESNQFSHLATPSVSNMDENTLSEYSSRMSASRPEMPLTREPSISSDKKFPDQQDVSKSLPIRTPLNATEPPAIASTSGGAASIYMKVPSSAARFPPDSRMQPHLYSKPPLQQSGPGLQAFYDQKFPMNQPPLPLMPPPSTFSSVPSQNMLPGVGQSSSFVKSAPDVQTQGPQGFHVQSDYMSEAGNSTSASKQNSKFGRTSHSSPAGSTRPPPPLPPTPPPYSVNPSMTNSTSQSPQYFQPDMQQNSGAPLINLPVSHSMLNSYPPPSMQPLLFRPGSMPVNLYVNNLVQQHGDNMPNVSQNLTISMPLVQPIPTPTQLQPLQPPQIPRPPPPHLRPSVASSPQSELAVPMLHGSLQIPGHPSQMLLQQQLSPGQVYYQAQQQDTTSQAPQQQRVLQQPGETSQQLDSGMSLQEFFKSPEAIQSLLSDRDKLCQVLEQHPKLMQMLQERLGPL</sequence>
<feature type="compositionally biased region" description="Polar residues" evidence="1">
    <location>
        <begin position="1734"/>
        <end position="1763"/>
    </location>
</feature>
<feature type="region of interest" description="Disordered" evidence="1">
    <location>
        <begin position="1695"/>
        <end position="1812"/>
    </location>
</feature>
<feature type="compositionally biased region" description="Polar residues" evidence="1">
    <location>
        <begin position="1918"/>
        <end position="1936"/>
    </location>
</feature>
<dbReference type="PANTHER" id="PTHR23185">
    <property type="entry name" value="PROTEIN VIRILIZER HOMOLOG"/>
    <property type="match status" value="1"/>
</dbReference>
<gene>
    <name evidence="2" type="ORF">AAHA92_22346</name>
</gene>
<name>A0ABD1GNF6_SALDI</name>
<feature type="region of interest" description="Disordered" evidence="1">
    <location>
        <begin position="1657"/>
        <end position="1681"/>
    </location>
</feature>
<feature type="compositionally biased region" description="Polar residues" evidence="1">
    <location>
        <begin position="1962"/>
        <end position="1982"/>
    </location>
</feature>